<dbReference type="GO" id="GO:0006014">
    <property type="term" value="P:D-ribose metabolic process"/>
    <property type="evidence" value="ECO:0007669"/>
    <property type="project" value="TreeGrafter"/>
</dbReference>
<reference evidence="9" key="1">
    <citation type="submission" date="2020-12" db="EMBL/GenBank/DDBJ databases">
        <title>Metabolic potential, ecology and presence of endohyphal bacteria is reflected in genomic diversity of Mucoromycotina.</title>
        <authorList>
            <person name="Muszewska A."/>
            <person name="Okrasinska A."/>
            <person name="Steczkiewicz K."/>
            <person name="Drgas O."/>
            <person name="Orlowska M."/>
            <person name="Perlinska-Lenart U."/>
            <person name="Aleksandrzak-Piekarczyk T."/>
            <person name="Szatraj K."/>
            <person name="Zielenkiewicz U."/>
            <person name="Pilsyk S."/>
            <person name="Malc E."/>
            <person name="Mieczkowski P."/>
            <person name="Kruszewska J.S."/>
            <person name="Biernat P."/>
            <person name="Pawlowska J."/>
        </authorList>
    </citation>
    <scope>NUCLEOTIDE SEQUENCE</scope>
    <source>
        <strain evidence="9">CBS 226.32</strain>
    </source>
</reference>
<dbReference type="Pfam" id="PF06026">
    <property type="entry name" value="Rib_5-P_isom_A"/>
    <property type="match status" value="1"/>
</dbReference>
<dbReference type="Proteomes" id="UP000650833">
    <property type="component" value="Unassembled WGS sequence"/>
</dbReference>
<protein>
    <recommendedName>
        <fullName evidence="5">Ribose-5-phosphate isomerase</fullName>
        <ecNumber evidence="4">5.3.1.6</ecNumber>
    </recommendedName>
    <alternativeName>
        <fullName evidence="8">D-ribose-5-phosphate ketol-isomerase</fullName>
    </alternativeName>
    <alternativeName>
        <fullName evidence="7">Phosphoriboisomerase</fullName>
    </alternativeName>
</protein>
<dbReference type="NCBIfam" id="TIGR00021">
    <property type="entry name" value="rpiA"/>
    <property type="match status" value="1"/>
</dbReference>
<comment type="catalytic activity">
    <reaction evidence="1">
        <text>aldehydo-D-ribose 5-phosphate = D-ribulose 5-phosphate</text>
        <dbReference type="Rhea" id="RHEA:14657"/>
        <dbReference type="ChEBI" id="CHEBI:58121"/>
        <dbReference type="ChEBI" id="CHEBI:58273"/>
        <dbReference type="EC" id="5.3.1.6"/>
    </reaction>
</comment>
<dbReference type="AlphaFoldDB" id="A0A8H7UWR2"/>
<dbReference type="SUPFAM" id="SSF75445">
    <property type="entry name" value="D-ribose-5-phosphate isomerase (RpiA), lid domain"/>
    <property type="match status" value="1"/>
</dbReference>
<dbReference type="OrthoDB" id="1555531at2759"/>
<keyword evidence="10" id="KW-1185">Reference proteome</keyword>
<dbReference type="PANTHER" id="PTHR11934:SF0">
    <property type="entry name" value="RIBOSE-5-PHOSPHATE ISOMERASE"/>
    <property type="match status" value="1"/>
</dbReference>
<comment type="pathway">
    <text evidence="2">Carbohydrate degradation; pentose phosphate pathway; D-ribose 5-phosphate from D-ribulose 5-phosphate (non-oxidative stage): step 1/1.</text>
</comment>
<proteinExistence type="inferred from homology"/>
<dbReference type="GO" id="GO:0005737">
    <property type="term" value="C:cytoplasm"/>
    <property type="evidence" value="ECO:0007669"/>
    <property type="project" value="TreeGrafter"/>
</dbReference>
<dbReference type="InterPro" id="IPR037171">
    <property type="entry name" value="NagB/RpiA_transferase-like"/>
</dbReference>
<comment type="similarity">
    <text evidence="3">Belongs to the ribose 5-phosphate isomerase family.</text>
</comment>
<dbReference type="EC" id="5.3.1.6" evidence="4"/>
<evidence type="ECO:0000313" key="9">
    <source>
        <dbReference type="EMBL" id="KAG2194933.1"/>
    </source>
</evidence>
<accession>A0A8H7UWR2</accession>
<dbReference type="FunFam" id="3.30.70.260:FF:000018">
    <property type="entry name" value="Ribose-5-phosphate isomerase A"/>
    <property type="match status" value="1"/>
</dbReference>
<dbReference type="CDD" id="cd01398">
    <property type="entry name" value="RPI_A"/>
    <property type="match status" value="1"/>
</dbReference>
<dbReference type="InterPro" id="IPR004788">
    <property type="entry name" value="Ribose5P_isomerase_type_A"/>
</dbReference>
<evidence type="ECO:0000256" key="1">
    <source>
        <dbReference type="ARBA" id="ARBA00001713"/>
    </source>
</evidence>
<evidence type="ECO:0000256" key="6">
    <source>
        <dbReference type="ARBA" id="ARBA00023235"/>
    </source>
</evidence>
<keyword evidence="6" id="KW-0413">Isomerase</keyword>
<name>A0A8H7UWR2_9FUNG</name>
<organism evidence="9 10">
    <name type="scientific">Mucor plumbeus</name>
    <dbReference type="NCBI Taxonomy" id="97098"/>
    <lineage>
        <taxon>Eukaryota</taxon>
        <taxon>Fungi</taxon>
        <taxon>Fungi incertae sedis</taxon>
        <taxon>Mucoromycota</taxon>
        <taxon>Mucoromycotina</taxon>
        <taxon>Mucoromycetes</taxon>
        <taxon>Mucorales</taxon>
        <taxon>Mucorineae</taxon>
        <taxon>Mucoraceae</taxon>
        <taxon>Mucor</taxon>
    </lineage>
</organism>
<dbReference type="Gene3D" id="3.40.50.1360">
    <property type="match status" value="1"/>
</dbReference>
<dbReference type="EMBL" id="JAEPRC010000557">
    <property type="protein sequence ID" value="KAG2194933.1"/>
    <property type="molecule type" value="Genomic_DNA"/>
</dbReference>
<dbReference type="GO" id="GO:0009052">
    <property type="term" value="P:pentose-phosphate shunt, non-oxidative branch"/>
    <property type="evidence" value="ECO:0007669"/>
    <property type="project" value="InterPro"/>
</dbReference>
<dbReference type="SUPFAM" id="SSF100950">
    <property type="entry name" value="NagB/RpiA/CoA transferase-like"/>
    <property type="match status" value="1"/>
</dbReference>
<dbReference type="PANTHER" id="PTHR11934">
    <property type="entry name" value="RIBOSE-5-PHOSPHATE ISOMERASE"/>
    <property type="match status" value="1"/>
</dbReference>
<dbReference type="FunFam" id="3.40.50.1360:FF:000001">
    <property type="entry name" value="Ribose-5-phosphate isomerase A"/>
    <property type="match status" value="1"/>
</dbReference>
<evidence type="ECO:0000256" key="4">
    <source>
        <dbReference type="ARBA" id="ARBA00011959"/>
    </source>
</evidence>
<dbReference type="UniPathway" id="UPA00115">
    <property type="reaction ID" value="UER00412"/>
</dbReference>
<dbReference type="Gene3D" id="3.30.70.260">
    <property type="match status" value="1"/>
</dbReference>
<evidence type="ECO:0000256" key="7">
    <source>
        <dbReference type="ARBA" id="ARBA00029734"/>
    </source>
</evidence>
<dbReference type="NCBIfam" id="NF001924">
    <property type="entry name" value="PRK00702.1"/>
    <property type="match status" value="1"/>
</dbReference>
<dbReference type="GO" id="GO:0004751">
    <property type="term" value="F:ribose-5-phosphate isomerase activity"/>
    <property type="evidence" value="ECO:0007669"/>
    <property type="project" value="UniProtKB-EC"/>
</dbReference>
<comment type="caution">
    <text evidence="9">The sequence shown here is derived from an EMBL/GenBank/DDBJ whole genome shotgun (WGS) entry which is preliminary data.</text>
</comment>
<evidence type="ECO:0000256" key="8">
    <source>
        <dbReference type="ARBA" id="ARBA00032273"/>
    </source>
</evidence>
<sequence>MHAGIRIIRRQLSTQSAERGKQWAGYSAMKYLIESKPSVIGLGSGSTIVYAINYLKQNTQFAKQVVCIPTSFQTRQLILDYKLNLGSLDCYPSIDMTIDGADEIDRKLNAIKGGGACLFQERLVAQASRRFILVADNRKKSDQLGTKWTRGVPVEVIPMAATSILYQLERMFPTASIKLRMATPTDKAGPVVTDNGNLVLDCHFGPISDPELLYKEIKCLTGVLDVGLFCKMAEKAFYGDNQKDSGEIVTAM</sequence>
<evidence type="ECO:0000313" key="10">
    <source>
        <dbReference type="Proteomes" id="UP000650833"/>
    </source>
</evidence>
<gene>
    <name evidence="9" type="ORF">INT46_007133</name>
</gene>
<evidence type="ECO:0000256" key="2">
    <source>
        <dbReference type="ARBA" id="ARBA00004988"/>
    </source>
</evidence>
<evidence type="ECO:0000256" key="5">
    <source>
        <dbReference type="ARBA" id="ARBA00019150"/>
    </source>
</evidence>
<evidence type="ECO:0000256" key="3">
    <source>
        <dbReference type="ARBA" id="ARBA00008088"/>
    </source>
</evidence>